<proteinExistence type="predicted"/>
<feature type="domain" description="Beta-ketoacyl synthase-like N-terminal" evidence="1">
    <location>
        <begin position="23"/>
        <end position="238"/>
    </location>
</feature>
<evidence type="ECO:0000313" key="2">
    <source>
        <dbReference type="EMBL" id="AJA45728.1"/>
    </source>
</evidence>
<reference evidence="2 3" key="1">
    <citation type="journal article" date="2014" name="Appl. Environ. Microbiol.">
        <title>Gut symbionts from distinct hosts exhibit genotoxic activity via divergent colibactin biosynthetic pathways.</title>
        <authorList>
            <person name="Engel P."/>
            <person name="Vizcaino M.I."/>
            <person name="Crawford J.M."/>
        </authorList>
    </citation>
    <scope>NUCLEOTIDE SEQUENCE [LARGE SCALE GENOMIC DNA]</scope>
    <source>
        <strain evidence="2 3">PEB0191</strain>
    </source>
</reference>
<dbReference type="RefSeq" id="WP_039105632.1">
    <property type="nucleotide sequence ID" value="NZ_CP009056.1"/>
</dbReference>
<dbReference type="InterPro" id="IPR014030">
    <property type="entry name" value="Ketoacyl_synth_N"/>
</dbReference>
<dbReference type="GO" id="GO:0016746">
    <property type="term" value="F:acyltransferase activity"/>
    <property type="evidence" value="ECO:0007669"/>
    <property type="project" value="InterPro"/>
</dbReference>
<evidence type="ECO:0000313" key="3">
    <source>
        <dbReference type="Proteomes" id="UP000030901"/>
    </source>
</evidence>
<dbReference type="InterPro" id="IPR016039">
    <property type="entry name" value="Thiolase-like"/>
</dbReference>
<sequence length="242" mass="27269">MKISFSIEKWFALSCGLSNQEEWINWAKSPKHDWNLPLPKLKKLPILQARRMSIPSRLAVEVGLELTENANIDFAIFISRHGELERTYKILTTLNQNQDISPTDFALSVHNTASGLLSIIAKQTFPISSISANQDGFHQGLIEAQSLINQGYQRILIIDFDGAIPEIYQQQINSDIPAYAFGFIMTAGNSCEVEAIFNTSSAIENDKTDYPQSLAFLHGYLNKSPSFCLQGNRQNWLWTTNL</sequence>
<dbReference type="HOGENOM" id="CLU_086378_1_1_6"/>
<dbReference type="Proteomes" id="UP000030901">
    <property type="component" value="Chromosome"/>
</dbReference>
<dbReference type="Pfam" id="PF13723">
    <property type="entry name" value="Ketoacyl-synt_2"/>
    <property type="match status" value="1"/>
</dbReference>
<dbReference type="SUPFAM" id="SSF53901">
    <property type="entry name" value="Thiolase-like"/>
    <property type="match status" value="1"/>
</dbReference>
<name>A0A0A7S2Q7_FRIPE</name>
<dbReference type="AlphaFoldDB" id="A0A0A7S2Q7"/>
<accession>A0A0A7S2Q7</accession>
<keyword evidence="3" id="KW-1185">Reference proteome</keyword>
<dbReference type="EMBL" id="CP009056">
    <property type="protein sequence ID" value="AJA45728.1"/>
    <property type="molecule type" value="Genomic_DNA"/>
</dbReference>
<protein>
    <submittedName>
        <fullName evidence="2">3-oxoacyl-(Acyl-carrier-protein) synthase</fullName>
    </submittedName>
</protein>
<gene>
    <name evidence="2" type="ORF">FPB0191_01917</name>
</gene>
<dbReference type="STRING" id="1267021.FPB0191_01917"/>
<evidence type="ECO:0000259" key="1">
    <source>
        <dbReference type="Pfam" id="PF13723"/>
    </source>
</evidence>
<dbReference type="KEGG" id="fpp:FPB0191_01917"/>
<organism evidence="2 3">
    <name type="scientific">Frischella perrara</name>
    <dbReference type="NCBI Taxonomy" id="1267021"/>
    <lineage>
        <taxon>Bacteria</taxon>
        <taxon>Pseudomonadati</taxon>
        <taxon>Pseudomonadota</taxon>
        <taxon>Gammaproteobacteria</taxon>
        <taxon>Orbales</taxon>
        <taxon>Orbaceae</taxon>
        <taxon>Frischella</taxon>
    </lineage>
</organism>
<dbReference type="OrthoDB" id="9798676at2"/>